<keyword evidence="3" id="KW-1185">Reference proteome</keyword>
<dbReference type="Proteomes" id="UP000320176">
    <property type="component" value="Unassembled WGS sequence"/>
</dbReference>
<feature type="compositionally biased region" description="Polar residues" evidence="1">
    <location>
        <begin position="35"/>
        <end position="45"/>
    </location>
</feature>
<feature type="compositionally biased region" description="Acidic residues" evidence="1">
    <location>
        <begin position="19"/>
        <end position="32"/>
    </location>
</feature>
<accession>A0A5C6AXM6</accession>
<feature type="compositionally biased region" description="Polar residues" evidence="1">
    <location>
        <begin position="90"/>
        <end position="100"/>
    </location>
</feature>
<evidence type="ECO:0000256" key="1">
    <source>
        <dbReference type="SAM" id="MobiDB-lite"/>
    </source>
</evidence>
<dbReference type="RefSeq" id="WP_146519809.1">
    <property type="nucleotide sequence ID" value="NZ_CP151726.1"/>
</dbReference>
<proteinExistence type="predicted"/>
<gene>
    <name evidence="2" type="ORF">Pla52n_24180</name>
</gene>
<reference evidence="2 3" key="1">
    <citation type="submission" date="2019-02" db="EMBL/GenBank/DDBJ databases">
        <title>Deep-cultivation of Planctomycetes and their phenomic and genomic characterization uncovers novel biology.</title>
        <authorList>
            <person name="Wiegand S."/>
            <person name="Jogler M."/>
            <person name="Boedeker C."/>
            <person name="Pinto D."/>
            <person name="Vollmers J."/>
            <person name="Rivas-Marin E."/>
            <person name="Kohn T."/>
            <person name="Peeters S.H."/>
            <person name="Heuer A."/>
            <person name="Rast P."/>
            <person name="Oberbeckmann S."/>
            <person name="Bunk B."/>
            <person name="Jeske O."/>
            <person name="Meyerdierks A."/>
            <person name="Storesund J.E."/>
            <person name="Kallscheuer N."/>
            <person name="Luecker S."/>
            <person name="Lage O.M."/>
            <person name="Pohl T."/>
            <person name="Merkel B.J."/>
            <person name="Hornburger P."/>
            <person name="Mueller R.-W."/>
            <person name="Bruemmer F."/>
            <person name="Labrenz M."/>
            <person name="Spormann A.M."/>
            <person name="Op Den Camp H."/>
            <person name="Overmann J."/>
            <person name="Amann R."/>
            <person name="Jetten M.S.M."/>
            <person name="Mascher T."/>
            <person name="Medema M.H."/>
            <person name="Devos D.P."/>
            <person name="Kaster A.-K."/>
            <person name="Ovreas L."/>
            <person name="Rohde M."/>
            <person name="Galperin M.Y."/>
            <person name="Jogler C."/>
        </authorList>
    </citation>
    <scope>NUCLEOTIDE SEQUENCE [LARGE SCALE GENOMIC DNA]</scope>
    <source>
        <strain evidence="2 3">Pla52n</strain>
    </source>
</reference>
<organism evidence="2 3">
    <name type="scientific">Stieleria varia</name>
    <dbReference type="NCBI Taxonomy" id="2528005"/>
    <lineage>
        <taxon>Bacteria</taxon>
        <taxon>Pseudomonadati</taxon>
        <taxon>Planctomycetota</taxon>
        <taxon>Planctomycetia</taxon>
        <taxon>Pirellulales</taxon>
        <taxon>Pirellulaceae</taxon>
        <taxon>Stieleria</taxon>
    </lineage>
</organism>
<protein>
    <submittedName>
        <fullName evidence="2">Uncharacterized protein</fullName>
    </submittedName>
</protein>
<dbReference type="InterPro" id="IPR016024">
    <property type="entry name" value="ARM-type_fold"/>
</dbReference>
<dbReference type="EMBL" id="SJPN01000003">
    <property type="protein sequence ID" value="TWU04378.1"/>
    <property type="molecule type" value="Genomic_DNA"/>
</dbReference>
<feature type="region of interest" description="Disordered" evidence="1">
    <location>
        <begin position="694"/>
        <end position="716"/>
    </location>
</feature>
<feature type="region of interest" description="Disordered" evidence="1">
    <location>
        <begin position="1"/>
        <end position="117"/>
    </location>
</feature>
<sequence>MFESDSDESIDAASSPEPSPDENPDTAMDEEMGSLPTSQSEPNENVSHDAAEESLTVDSAHAENLSDDTERDFESERTQESESEPADDATPQTTQRNSIVDLSRLGSVSQRRDQANAKPRLTQIVASTLNRIEYLFVEPKSCKAFRDLLRVGDAFHPDKRIFLIDGLPKTGRFTCAVRLALWLTEQRRHRTCFSYEPRHLFLDEIIEQPDAFQEQSVFIIRDAFQKSVSIDSLGGEYLDIVNQRLEKNDSYLIMTTVDTDNRVLQTLAGYLHPLQIEADHEAEFIQQVISNHLKFYRQGDGTATNDLLWDTLGEVIQDTNNELSKELRNPVQVSVFFLRLSQSGLTNIDDGDPRRLLMELSHEVTRNDRRIVRSWFRQLSINAKLYAMLISLFQGLDADIVHELYRESLSELLPLRIEGLHDDRQDGLEQLFEELHVIEANDAGSLEFTPSAFGQEVDFQIESYRHLLWTVMASTGFHWINRFREREFWELRRSLGRALGRLGIHDWEKLRILLTSLASHSHGAIASVPGYALQVIIERGGPSGDPERLPRIGELLSEWVESGNPNLMWASAACCWRFHDALAETADHAQEAIEKQSLQSQSAIKAAKETLEHCESLLAKLAKRFNQFDSAALKDLQSELPSKVTIDSLRSQAASDNFDSVQRAICEIYRLHPSRAVDLICDWIGALDNQVDQDTVADDSESNSLTGQNDDDDPDRRHLQAQETDFAERIILQQFGAAIGQKLLENHKDPLLLRESYAPLLRLIRPVLHLAADRYNAENELADSYGTYQQVVDSLLDVLRHWLQNSRWTERVFRELLQAINRSTQHQRRRITRTLINEWLPDEDPGLRHIAETLLARALIIDGVPVDLPNAEAGIILLETTSTARRNRILSDSGLPLYHRFRTQADIYVGQLGMNQWIVEPTADFDEKKFVHTESRLPLTVPLLETKDPGDIHFLLIIACQTPWDIEDIQSVHPDWLQRTIGRIANPKLSADGLEEIGFIAKHFRAFNRLLHEKERENICYSVDQRIATVLAARGSSKWWSLLSPYLANADPADLQSVCNQIQELSDRLDDIPDPDDQVDTARLVGCALQWLNAVSPHSLVELLKRWIQLDEDAPQVPMGRSYTRMLFRIMGLYPQKNGLSEQPQETSQRKTDIWGVPVDSEDLSIATMEPEPASDDESAFFPSVETHSPLLSLAPLVAAKDDWQCVKAILHWVRRWCHDPAWAQHFRQSLELREMIENCPSTWRSHLATYLTDFTKARSGWGEESVPEQAERIGNSLLVHLLLGPRKAIPELKEDEELLVIIVDSHVMKLAKIATGLFRYYRRSAPVGSRYAKKIRPILFRLGQNDPVAVASDPIAFDSLHLPDAPRFAPTILPILDRLPRDQIRRLVLLSNTPVMDLEDCQQDWTADGSFYCDHAKKNIHWAPSWDTISPDRHDKKALKNIIEHLNGILEGEIND</sequence>
<evidence type="ECO:0000313" key="2">
    <source>
        <dbReference type="EMBL" id="TWU04378.1"/>
    </source>
</evidence>
<comment type="caution">
    <text evidence="2">The sequence shown here is derived from an EMBL/GenBank/DDBJ whole genome shotgun (WGS) entry which is preliminary data.</text>
</comment>
<dbReference type="SUPFAM" id="SSF48371">
    <property type="entry name" value="ARM repeat"/>
    <property type="match status" value="1"/>
</dbReference>
<evidence type="ECO:0000313" key="3">
    <source>
        <dbReference type="Proteomes" id="UP000320176"/>
    </source>
</evidence>
<feature type="compositionally biased region" description="Acidic residues" evidence="1">
    <location>
        <begin position="1"/>
        <end position="10"/>
    </location>
</feature>
<name>A0A5C6AXM6_9BACT</name>